<keyword evidence="10" id="KW-1185">Reference proteome</keyword>
<comment type="similarity">
    <text evidence="2 6">Belongs to the class-A beta-lactamase family.</text>
</comment>
<dbReference type="InterPro" id="IPR045155">
    <property type="entry name" value="Beta-lactam_cat"/>
</dbReference>
<evidence type="ECO:0000313" key="9">
    <source>
        <dbReference type="EMBL" id="MXP64065.1"/>
    </source>
</evidence>
<keyword evidence="5 6" id="KW-0046">Antibiotic resistance</keyword>
<dbReference type="PANTHER" id="PTHR35333">
    <property type="entry name" value="BETA-LACTAMASE"/>
    <property type="match status" value="1"/>
</dbReference>
<dbReference type="AlphaFoldDB" id="A0A845BB92"/>
<dbReference type="InterPro" id="IPR012338">
    <property type="entry name" value="Beta-lactam/transpept-like"/>
</dbReference>
<dbReference type="SUPFAM" id="SSF56601">
    <property type="entry name" value="beta-lactamase/transpeptidase-like"/>
    <property type="match status" value="1"/>
</dbReference>
<dbReference type="EMBL" id="SNVJ01000009">
    <property type="protein sequence ID" value="MXP64065.1"/>
    <property type="molecule type" value="Genomic_DNA"/>
</dbReference>
<evidence type="ECO:0000256" key="5">
    <source>
        <dbReference type="ARBA" id="ARBA00023251"/>
    </source>
</evidence>
<dbReference type="PRINTS" id="PR00118">
    <property type="entry name" value="BLACTAMASEA"/>
</dbReference>
<evidence type="ECO:0000256" key="3">
    <source>
        <dbReference type="ARBA" id="ARBA00012865"/>
    </source>
</evidence>
<evidence type="ECO:0000256" key="4">
    <source>
        <dbReference type="ARBA" id="ARBA00022801"/>
    </source>
</evidence>
<dbReference type="InterPro" id="IPR023650">
    <property type="entry name" value="Beta-lactam_class-A_AS"/>
</dbReference>
<gene>
    <name evidence="9" type="primary">bla</name>
    <name evidence="9" type="ORF">E0493_11990</name>
</gene>
<evidence type="ECO:0000256" key="7">
    <source>
        <dbReference type="SAM" id="MobiDB-lite"/>
    </source>
</evidence>
<organism evidence="9 10">
    <name type="scientific">Teichococcus coralli</name>
    <dbReference type="NCBI Taxonomy" id="2545983"/>
    <lineage>
        <taxon>Bacteria</taxon>
        <taxon>Pseudomonadati</taxon>
        <taxon>Pseudomonadota</taxon>
        <taxon>Alphaproteobacteria</taxon>
        <taxon>Acetobacterales</taxon>
        <taxon>Roseomonadaceae</taxon>
        <taxon>Roseomonas</taxon>
    </lineage>
</organism>
<dbReference type="GO" id="GO:0046677">
    <property type="term" value="P:response to antibiotic"/>
    <property type="evidence" value="ECO:0007669"/>
    <property type="project" value="UniProtKB-UniRule"/>
</dbReference>
<protein>
    <recommendedName>
        <fullName evidence="3 6">Beta-lactamase</fullName>
        <ecNumber evidence="3 6">3.5.2.6</ecNumber>
    </recommendedName>
</protein>
<accession>A0A845BB92</accession>
<dbReference type="NCBIfam" id="NF033103">
    <property type="entry name" value="bla_class_A"/>
    <property type="match status" value="1"/>
</dbReference>
<dbReference type="EC" id="3.5.2.6" evidence="3 6"/>
<dbReference type="PROSITE" id="PS00146">
    <property type="entry name" value="BETA_LACTAMASE_A"/>
    <property type="match status" value="1"/>
</dbReference>
<dbReference type="OrthoDB" id="9784149at2"/>
<name>A0A845BB92_9PROT</name>
<feature type="domain" description="Beta-lactamase class A catalytic" evidence="8">
    <location>
        <begin position="48"/>
        <end position="264"/>
    </location>
</feature>
<evidence type="ECO:0000256" key="6">
    <source>
        <dbReference type="RuleBase" id="RU361140"/>
    </source>
</evidence>
<evidence type="ECO:0000256" key="1">
    <source>
        <dbReference type="ARBA" id="ARBA00001526"/>
    </source>
</evidence>
<dbReference type="Proteomes" id="UP000460715">
    <property type="component" value="Unassembled WGS sequence"/>
</dbReference>
<comment type="catalytic activity">
    <reaction evidence="1 6">
        <text>a beta-lactam + H2O = a substituted beta-amino acid</text>
        <dbReference type="Rhea" id="RHEA:20401"/>
        <dbReference type="ChEBI" id="CHEBI:15377"/>
        <dbReference type="ChEBI" id="CHEBI:35627"/>
        <dbReference type="ChEBI" id="CHEBI:140347"/>
        <dbReference type="EC" id="3.5.2.6"/>
    </reaction>
</comment>
<sequence>MIGRRGWMGGAAAVALGGRAMRAGAAEGFAELARTFARIEAAHGGRLGVAVLDTGSGRQAGHRQDERFPMCSTFKLLAAGAVLARADAGQERLDRRVRYGKEELVTYSPVTEKHAGSEGMTMAELCEAAITLSDNGAGNLMLDSLGGPAGLTRWLRGLGDGVSRLDRRETELNEARPGDPRDTTTPAAMLADIRALTLGEALSGAARAQLRAWLRGCRTGNATLRARLPQGWVVEDKTGSGANGTRNDAGLLCPPGGAPPVLVAAYLTGSPADGAARDAVLAEVGAAVAAAVAGQVPRAPG</sequence>
<feature type="region of interest" description="Disordered" evidence="7">
    <location>
        <begin position="166"/>
        <end position="185"/>
    </location>
</feature>
<dbReference type="Gene3D" id="3.40.710.10">
    <property type="entry name" value="DD-peptidase/beta-lactamase superfamily"/>
    <property type="match status" value="1"/>
</dbReference>
<dbReference type="GO" id="GO:0030655">
    <property type="term" value="P:beta-lactam antibiotic catabolic process"/>
    <property type="evidence" value="ECO:0007669"/>
    <property type="project" value="InterPro"/>
</dbReference>
<feature type="compositionally biased region" description="Basic and acidic residues" evidence="7">
    <location>
        <begin position="166"/>
        <end position="182"/>
    </location>
</feature>
<reference evidence="9 10" key="1">
    <citation type="submission" date="2019-03" db="EMBL/GenBank/DDBJ databases">
        <title>Roseomonas sp. a novel Roseomonas species isolated from Sea whip Gorgonian.</title>
        <authorList>
            <person name="Li F."/>
            <person name="Pan X."/>
            <person name="Huang S."/>
            <person name="Li Z."/>
            <person name="Meng B."/>
        </authorList>
    </citation>
    <scope>NUCLEOTIDE SEQUENCE [LARGE SCALE GENOMIC DNA]</scope>
    <source>
        <strain evidence="9 10">M0104</strain>
    </source>
</reference>
<dbReference type="Pfam" id="PF13354">
    <property type="entry name" value="Beta-lactamase2"/>
    <property type="match status" value="1"/>
</dbReference>
<evidence type="ECO:0000256" key="2">
    <source>
        <dbReference type="ARBA" id="ARBA00009009"/>
    </source>
</evidence>
<proteinExistence type="inferred from homology"/>
<keyword evidence="4 6" id="KW-0378">Hydrolase</keyword>
<dbReference type="RefSeq" id="WP_160937195.1">
    <property type="nucleotide sequence ID" value="NZ_SNVJ01000009.1"/>
</dbReference>
<dbReference type="InterPro" id="IPR000871">
    <property type="entry name" value="Beta-lactam_class-A"/>
</dbReference>
<dbReference type="PANTHER" id="PTHR35333:SF3">
    <property type="entry name" value="BETA-LACTAMASE-TYPE TRANSPEPTIDASE FOLD CONTAINING PROTEIN"/>
    <property type="match status" value="1"/>
</dbReference>
<dbReference type="GO" id="GO:0008800">
    <property type="term" value="F:beta-lactamase activity"/>
    <property type="evidence" value="ECO:0007669"/>
    <property type="project" value="UniProtKB-UniRule"/>
</dbReference>
<comment type="caution">
    <text evidence="9">The sequence shown here is derived from an EMBL/GenBank/DDBJ whole genome shotgun (WGS) entry which is preliminary data.</text>
</comment>
<evidence type="ECO:0000313" key="10">
    <source>
        <dbReference type="Proteomes" id="UP000460715"/>
    </source>
</evidence>
<evidence type="ECO:0000259" key="8">
    <source>
        <dbReference type="Pfam" id="PF13354"/>
    </source>
</evidence>